<organism evidence="2 3">
    <name type="scientific">Undibacterium aquatile</name>
    <dbReference type="NCBI Taxonomy" id="1537398"/>
    <lineage>
        <taxon>Bacteria</taxon>
        <taxon>Pseudomonadati</taxon>
        <taxon>Pseudomonadota</taxon>
        <taxon>Betaproteobacteria</taxon>
        <taxon>Burkholderiales</taxon>
        <taxon>Oxalobacteraceae</taxon>
        <taxon>Undibacterium</taxon>
    </lineage>
</organism>
<comment type="caution">
    <text evidence="2">The sequence shown here is derived from an EMBL/GenBank/DDBJ whole genome shotgun (WGS) entry which is preliminary data.</text>
</comment>
<accession>A0ABR6XCP1</accession>
<keyword evidence="1" id="KW-1133">Transmembrane helix</keyword>
<sequence length="126" mass="12393">MENIMMLATALGIVGGGLCAYMACKSLVLVWPQLFSPPHFVMAGAVIGALIILLPSAFFALVVGGNLGGALGDIAGSAVGWGTGIVPVGLALGIAAAFSGSLIAGSLIGGLLGKAFASVLSYSMLR</sequence>
<evidence type="ECO:0000256" key="1">
    <source>
        <dbReference type="SAM" id="Phobius"/>
    </source>
</evidence>
<dbReference type="Proteomes" id="UP000637632">
    <property type="component" value="Unassembled WGS sequence"/>
</dbReference>
<evidence type="ECO:0000313" key="2">
    <source>
        <dbReference type="EMBL" id="MBC3810136.1"/>
    </source>
</evidence>
<name>A0ABR6XCP1_9BURK</name>
<evidence type="ECO:0000313" key="3">
    <source>
        <dbReference type="Proteomes" id="UP000637632"/>
    </source>
</evidence>
<reference evidence="2 3" key="1">
    <citation type="submission" date="2020-08" db="EMBL/GenBank/DDBJ databases">
        <title>Novel species isolated from subtropical streams in China.</title>
        <authorList>
            <person name="Lu H."/>
        </authorList>
    </citation>
    <scope>NUCLEOTIDE SEQUENCE [LARGE SCALE GENOMIC DNA]</scope>
    <source>
        <strain evidence="2 3">CCTCC AB 2015119</strain>
    </source>
</reference>
<dbReference type="EMBL" id="JACOFT010000001">
    <property type="protein sequence ID" value="MBC3810136.1"/>
    <property type="molecule type" value="Genomic_DNA"/>
</dbReference>
<keyword evidence="1" id="KW-0812">Transmembrane</keyword>
<dbReference type="RefSeq" id="WP_190476914.1">
    <property type="nucleotide sequence ID" value="NZ_JACOFT010000001.1"/>
</dbReference>
<gene>
    <name evidence="2" type="ORF">H8K26_01665</name>
</gene>
<feature type="transmembrane region" description="Helical" evidence="1">
    <location>
        <begin position="74"/>
        <end position="96"/>
    </location>
</feature>
<protein>
    <submittedName>
        <fullName evidence="2">Uncharacterized protein</fullName>
    </submittedName>
</protein>
<feature type="transmembrane region" description="Helical" evidence="1">
    <location>
        <begin position="102"/>
        <end position="125"/>
    </location>
</feature>
<keyword evidence="1" id="KW-0472">Membrane</keyword>
<keyword evidence="3" id="KW-1185">Reference proteome</keyword>
<feature type="transmembrane region" description="Helical" evidence="1">
    <location>
        <begin position="40"/>
        <end position="62"/>
    </location>
</feature>
<proteinExistence type="predicted"/>